<dbReference type="AlphaFoldDB" id="A0A919FER1"/>
<dbReference type="PROSITE" id="PS51762">
    <property type="entry name" value="GH16_2"/>
    <property type="match status" value="1"/>
</dbReference>
<evidence type="ECO:0000256" key="3">
    <source>
        <dbReference type="SAM" id="Phobius"/>
    </source>
</evidence>
<name>A0A919FER1_9ACTN</name>
<proteinExistence type="inferred from homology"/>
<protein>
    <recommendedName>
        <fullName evidence="4">GH16 domain-containing protein</fullName>
    </recommendedName>
</protein>
<dbReference type="PANTHER" id="PTHR10963:SF55">
    <property type="entry name" value="GLYCOSIDE HYDROLASE FAMILY 16 PROTEIN"/>
    <property type="match status" value="1"/>
</dbReference>
<dbReference type="InterPro" id="IPR013320">
    <property type="entry name" value="ConA-like_dom_sf"/>
</dbReference>
<dbReference type="SUPFAM" id="SSF49899">
    <property type="entry name" value="Concanavalin A-like lectins/glucanases"/>
    <property type="match status" value="1"/>
</dbReference>
<dbReference type="EMBL" id="BNBO01000004">
    <property type="protein sequence ID" value="GHH63559.1"/>
    <property type="molecule type" value="Genomic_DNA"/>
</dbReference>
<feature type="domain" description="GH16" evidence="4">
    <location>
        <begin position="219"/>
        <end position="465"/>
    </location>
</feature>
<dbReference type="Proteomes" id="UP000617734">
    <property type="component" value="Unassembled WGS sequence"/>
</dbReference>
<dbReference type="RefSeq" id="WP_190209810.1">
    <property type="nucleotide sequence ID" value="NZ_BNBO01000004.1"/>
</dbReference>
<sequence length="465" mass="49311">MRRPRWITPRGVLALSGWAALAATLLPAGGPLRVALTAAFLLVCPGFALLLRARPTPAPLATRPGRTATAALVVALSTSASLLVAVPLFLGGAFTVARALAVLAALTTALVLLPRRRRAVPEPWKRAPEEHGPQGSEPRRAAAPVPERPGSPSGSPSGSLPGSPSGRGTARRQAAGLSVAVLLLLSTACAGALTSSGRPLTADPEPSDTPGRLGTPAPTDQPVAPGPWHQVFRDDFDGTTLNASDWVTCYDWVLGGGCTNAGNGEEEWYQPGQVEVSDGVLTLNAQRGKQHGSDGRTYPWASGMVSTGRDSYSGTPRHTFTYGYFAAAVNVPAEPAGFFPAFWLIPAATRGTPPELDIAEFPNTNQYLDMNLHWRTPDGNDAHVGRRYGPAEFASGYHVLALDWERDSVTWYVDGVERFKVADPSQVPNVAMELVINLAVGYLQSPPPTVDTAQLHVQWVGVWQH</sequence>
<feature type="compositionally biased region" description="Basic and acidic residues" evidence="2">
    <location>
        <begin position="122"/>
        <end position="140"/>
    </location>
</feature>
<evidence type="ECO:0000313" key="6">
    <source>
        <dbReference type="Proteomes" id="UP000617734"/>
    </source>
</evidence>
<dbReference type="CDD" id="cd08023">
    <property type="entry name" value="GH16_laminarinase_like"/>
    <property type="match status" value="1"/>
</dbReference>
<evidence type="ECO:0000259" key="4">
    <source>
        <dbReference type="PROSITE" id="PS51762"/>
    </source>
</evidence>
<comment type="caution">
    <text evidence="5">The sequence shown here is derived from an EMBL/GenBank/DDBJ whole genome shotgun (WGS) entry which is preliminary data.</text>
</comment>
<feature type="region of interest" description="Disordered" evidence="2">
    <location>
        <begin position="122"/>
        <end position="171"/>
    </location>
</feature>
<accession>A0A919FER1</accession>
<keyword evidence="3" id="KW-0472">Membrane</keyword>
<feature type="transmembrane region" description="Helical" evidence="3">
    <location>
        <begin position="96"/>
        <end position="113"/>
    </location>
</feature>
<reference evidence="5" key="2">
    <citation type="submission" date="2020-09" db="EMBL/GenBank/DDBJ databases">
        <authorList>
            <person name="Sun Q."/>
            <person name="Ohkuma M."/>
        </authorList>
    </citation>
    <scope>NUCLEOTIDE SEQUENCE</scope>
    <source>
        <strain evidence="5">JCM 4646</strain>
    </source>
</reference>
<evidence type="ECO:0000313" key="5">
    <source>
        <dbReference type="EMBL" id="GHH63559.1"/>
    </source>
</evidence>
<reference evidence="5" key="1">
    <citation type="journal article" date="2014" name="Int. J. Syst. Evol. Microbiol.">
        <title>Complete genome sequence of Corynebacterium casei LMG S-19264T (=DSM 44701T), isolated from a smear-ripened cheese.</title>
        <authorList>
            <consortium name="US DOE Joint Genome Institute (JGI-PGF)"/>
            <person name="Walter F."/>
            <person name="Albersmeier A."/>
            <person name="Kalinowski J."/>
            <person name="Ruckert C."/>
        </authorList>
    </citation>
    <scope>NUCLEOTIDE SEQUENCE</scope>
    <source>
        <strain evidence="5">JCM 4646</strain>
    </source>
</reference>
<dbReference type="InterPro" id="IPR000757">
    <property type="entry name" value="Beta-glucanase-like"/>
</dbReference>
<keyword evidence="6" id="KW-1185">Reference proteome</keyword>
<evidence type="ECO:0000256" key="1">
    <source>
        <dbReference type="ARBA" id="ARBA00006865"/>
    </source>
</evidence>
<feature type="transmembrane region" description="Helical" evidence="3">
    <location>
        <begin position="174"/>
        <end position="193"/>
    </location>
</feature>
<keyword evidence="3" id="KW-1133">Transmembrane helix</keyword>
<keyword evidence="3" id="KW-0812">Transmembrane</keyword>
<dbReference type="GeneID" id="95351822"/>
<dbReference type="GO" id="GO:0004553">
    <property type="term" value="F:hydrolase activity, hydrolyzing O-glycosyl compounds"/>
    <property type="evidence" value="ECO:0007669"/>
    <property type="project" value="InterPro"/>
</dbReference>
<feature type="transmembrane region" description="Helical" evidence="3">
    <location>
        <begin position="32"/>
        <end position="51"/>
    </location>
</feature>
<dbReference type="GO" id="GO:0005975">
    <property type="term" value="P:carbohydrate metabolic process"/>
    <property type="evidence" value="ECO:0007669"/>
    <property type="project" value="InterPro"/>
</dbReference>
<dbReference type="PANTHER" id="PTHR10963">
    <property type="entry name" value="GLYCOSYL HYDROLASE-RELATED"/>
    <property type="match status" value="1"/>
</dbReference>
<dbReference type="InterPro" id="IPR050546">
    <property type="entry name" value="Glycosyl_Hydrlase_16"/>
</dbReference>
<dbReference type="Pfam" id="PF00722">
    <property type="entry name" value="Glyco_hydro_16"/>
    <property type="match status" value="1"/>
</dbReference>
<organism evidence="5 6">
    <name type="scientific">Kitasatospora indigofera</name>
    <dbReference type="NCBI Taxonomy" id="67307"/>
    <lineage>
        <taxon>Bacteria</taxon>
        <taxon>Bacillati</taxon>
        <taxon>Actinomycetota</taxon>
        <taxon>Actinomycetes</taxon>
        <taxon>Kitasatosporales</taxon>
        <taxon>Streptomycetaceae</taxon>
        <taxon>Kitasatospora</taxon>
    </lineage>
</organism>
<evidence type="ECO:0000256" key="2">
    <source>
        <dbReference type="SAM" id="MobiDB-lite"/>
    </source>
</evidence>
<comment type="similarity">
    <text evidence="1">Belongs to the glycosyl hydrolase 16 family.</text>
</comment>
<feature type="transmembrane region" description="Helical" evidence="3">
    <location>
        <begin position="71"/>
        <end position="90"/>
    </location>
</feature>
<gene>
    <name evidence="5" type="ORF">GCM10018781_13250</name>
</gene>
<feature type="region of interest" description="Disordered" evidence="2">
    <location>
        <begin position="195"/>
        <end position="230"/>
    </location>
</feature>
<dbReference type="Gene3D" id="2.60.120.200">
    <property type="match status" value="1"/>
</dbReference>
<feature type="compositionally biased region" description="Low complexity" evidence="2">
    <location>
        <begin position="141"/>
        <end position="166"/>
    </location>
</feature>